<reference evidence="1" key="1">
    <citation type="journal article" date="2022" name="bioRxiv">
        <title>Sequencing and chromosome-scale assembly of the giantPleurodeles waltlgenome.</title>
        <authorList>
            <person name="Brown T."/>
            <person name="Elewa A."/>
            <person name="Iarovenko S."/>
            <person name="Subramanian E."/>
            <person name="Araus A.J."/>
            <person name="Petzold A."/>
            <person name="Susuki M."/>
            <person name="Suzuki K.-i.T."/>
            <person name="Hayashi T."/>
            <person name="Toyoda A."/>
            <person name="Oliveira C."/>
            <person name="Osipova E."/>
            <person name="Leigh N.D."/>
            <person name="Simon A."/>
            <person name="Yun M.H."/>
        </authorList>
    </citation>
    <scope>NUCLEOTIDE SEQUENCE</scope>
    <source>
        <strain evidence="1">20211129_DDA</strain>
        <tissue evidence="1">Liver</tissue>
    </source>
</reference>
<gene>
    <name evidence="1" type="ORF">NDU88_001960</name>
</gene>
<dbReference type="EMBL" id="JANPWB010000011">
    <property type="protein sequence ID" value="KAJ1123491.1"/>
    <property type="molecule type" value="Genomic_DNA"/>
</dbReference>
<evidence type="ECO:0000313" key="2">
    <source>
        <dbReference type="Proteomes" id="UP001066276"/>
    </source>
</evidence>
<accession>A0AAV7P7E9</accession>
<organism evidence="1 2">
    <name type="scientific">Pleurodeles waltl</name>
    <name type="common">Iberian ribbed newt</name>
    <dbReference type="NCBI Taxonomy" id="8319"/>
    <lineage>
        <taxon>Eukaryota</taxon>
        <taxon>Metazoa</taxon>
        <taxon>Chordata</taxon>
        <taxon>Craniata</taxon>
        <taxon>Vertebrata</taxon>
        <taxon>Euteleostomi</taxon>
        <taxon>Amphibia</taxon>
        <taxon>Batrachia</taxon>
        <taxon>Caudata</taxon>
        <taxon>Salamandroidea</taxon>
        <taxon>Salamandridae</taxon>
        <taxon>Pleurodelinae</taxon>
        <taxon>Pleurodeles</taxon>
    </lineage>
</organism>
<dbReference type="AlphaFoldDB" id="A0AAV7P7E9"/>
<sequence length="115" mass="13112">TRLTCVTTFTPLSNQIKGTIRRLWPILTSAGATLERPLFAFKRTPNIKDLVVHTRPSMKQPTNNLDTGQWLKVKGHYPCGSCNVCPFTDNIREVDLGQQKTWQLRSHTNCRTKNC</sequence>
<name>A0AAV7P7E9_PLEWA</name>
<evidence type="ECO:0000313" key="1">
    <source>
        <dbReference type="EMBL" id="KAJ1123491.1"/>
    </source>
</evidence>
<comment type="caution">
    <text evidence="1">The sequence shown here is derived from an EMBL/GenBank/DDBJ whole genome shotgun (WGS) entry which is preliminary data.</text>
</comment>
<feature type="non-terminal residue" evidence="1">
    <location>
        <position position="1"/>
    </location>
</feature>
<protein>
    <submittedName>
        <fullName evidence="1">Uncharacterized protein</fullName>
    </submittedName>
</protein>
<feature type="non-terminal residue" evidence="1">
    <location>
        <position position="115"/>
    </location>
</feature>
<proteinExistence type="predicted"/>
<dbReference type="Proteomes" id="UP001066276">
    <property type="component" value="Chromosome 7"/>
</dbReference>
<keyword evidence="2" id="KW-1185">Reference proteome</keyword>